<name>A0A8S1KJU6_PARPR</name>
<dbReference type="InterPro" id="IPR003661">
    <property type="entry name" value="HisK_dim/P_dom"/>
</dbReference>
<dbReference type="PROSITE" id="PS50110">
    <property type="entry name" value="RESPONSE_REGULATORY"/>
    <property type="match status" value="1"/>
</dbReference>
<feature type="modified residue" description="4-aspartylphosphate" evidence="2">
    <location>
        <position position="808"/>
    </location>
</feature>
<evidence type="ECO:0000313" key="7">
    <source>
        <dbReference type="Proteomes" id="UP000688137"/>
    </source>
</evidence>
<organism evidence="6 7">
    <name type="scientific">Paramecium primaurelia</name>
    <dbReference type="NCBI Taxonomy" id="5886"/>
    <lineage>
        <taxon>Eukaryota</taxon>
        <taxon>Sar</taxon>
        <taxon>Alveolata</taxon>
        <taxon>Ciliophora</taxon>
        <taxon>Intramacronucleata</taxon>
        <taxon>Oligohymenophorea</taxon>
        <taxon>Peniculida</taxon>
        <taxon>Parameciidae</taxon>
        <taxon>Paramecium</taxon>
    </lineage>
</organism>
<evidence type="ECO:0000256" key="2">
    <source>
        <dbReference type="PROSITE-ProRule" id="PRU00169"/>
    </source>
</evidence>
<reference evidence="6" key="1">
    <citation type="submission" date="2021-01" db="EMBL/GenBank/DDBJ databases">
        <authorList>
            <consortium name="Genoscope - CEA"/>
            <person name="William W."/>
        </authorList>
    </citation>
    <scope>NUCLEOTIDE SEQUENCE</scope>
</reference>
<proteinExistence type="predicted"/>
<feature type="transmembrane region" description="Helical" evidence="3">
    <location>
        <begin position="46"/>
        <end position="65"/>
    </location>
</feature>
<dbReference type="AlphaFoldDB" id="A0A8S1KJU6"/>
<dbReference type="Pfam" id="PF02518">
    <property type="entry name" value="HATPase_c"/>
    <property type="match status" value="1"/>
</dbReference>
<dbReference type="SMART" id="SM00387">
    <property type="entry name" value="HATPase_c"/>
    <property type="match status" value="1"/>
</dbReference>
<dbReference type="OMA" id="HRYELKH"/>
<evidence type="ECO:0008006" key="8">
    <source>
        <dbReference type="Google" id="ProtNLM"/>
    </source>
</evidence>
<accession>A0A8S1KJU6</accession>
<evidence type="ECO:0000313" key="6">
    <source>
        <dbReference type="EMBL" id="CAD8053386.1"/>
    </source>
</evidence>
<dbReference type="SMART" id="SM00388">
    <property type="entry name" value="HisKA"/>
    <property type="match status" value="1"/>
</dbReference>
<sequence>MKNLYGYFIISIAISILSIIAQVEIIQIVRLACCILNIIAIRIDKFVLYGLALNKIILFLVGVLSQQNESILQIILDDHFLPTYLNNRLLILIWKVISGLASTLLVCLKYQNEDLNSLPTTILIPLMYFLPQSQQLFEEYFSSKDEKEKLYSSPRLPITKEYFRIRSRVEEIEFNPITLDQNISIDINQLIRRIASSQDRQFVLQEISLFNEQVWKLRMNAMPIGICIISNEIKPKFMNNTLINMIKKNCIEQSDNNLETIYSLFMNHLQFKRIDYVGPYDLPHSAIFKNERHNIKNQQQQGSNFFEDEQYCLKDLIQKIEEGQLDRCLNDQEQIIELFSTFESPNNQRQVFFDCRVLFQEKQKIDYMVIIQDFTKQNELSKLEEKNKFKTKVVQSFSHELRTPLNSATIFLRTAIGDTKLDKIIKDQYLQPCLSALKLQNHLINDIIDFSQINAKLLDLKFSQFNLQKIINEVTEQFKFQFQFKQIGLAFEISRPISLLTQIKTDYQRLLQVLTNIIQNALTYSETGYVLVKIDSWDLNEIEFSIKDEGIGLTRKQLTSIRQIINQEQQTTTRSQQWQGFGLIICQMLLRYLSPINRNSIKIESDGQDTGTTVKFIISNHISAQTQEQTYGQQSKKSIPRMRSMPTLRAEYGLLISIKSKSPSKILLSKTSEQDECDLSSASIREISGKIHRYELKHCSIELLNQRKPSCATPQKNNNIQSNNNNKLSIRQSSQQLSFKETGSTLLCCSTILSVDDEVFNQKSLQLLLGQQGMNVDIVFNGRQAIERVQNPTKCCSTCSGYKMILMDCQMPIMDGWKTTRKLREMMLNQQIPKIPIIGLTAFTSNEDVEKCKQAGMQHVLHKPLDIQKLQFILAELRII</sequence>
<keyword evidence="1 2" id="KW-0597">Phosphoprotein</keyword>
<dbReference type="GO" id="GO:0000155">
    <property type="term" value="F:phosphorelay sensor kinase activity"/>
    <property type="evidence" value="ECO:0007669"/>
    <property type="project" value="InterPro"/>
</dbReference>
<dbReference type="CDD" id="cd00082">
    <property type="entry name" value="HisKA"/>
    <property type="match status" value="1"/>
</dbReference>
<dbReference type="InterPro" id="IPR050956">
    <property type="entry name" value="2C_system_His_kinase"/>
</dbReference>
<keyword evidence="3" id="KW-0812">Transmembrane</keyword>
<dbReference type="Proteomes" id="UP000688137">
    <property type="component" value="Unassembled WGS sequence"/>
</dbReference>
<gene>
    <name evidence="6" type="ORF">PPRIM_AZ9-3.1.T0200303</name>
</gene>
<dbReference type="SMART" id="SM00448">
    <property type="entry name" value="REC"/>
    <property type="match status" value="1"/>
</dbReference>
<dbReference type="InterPro" id="IPR001789">
    <property type="entry name" value="Sig_transdc_resp-reg_receiver"/>
</dbReference>
<dbReference type="InterPro" id="IPR005467">
    <property type="entry name" value="His_kinase_dom"/>
</dbReference>
<evidence type="ECO:0000256" key="1">
    <source>
        <dbReference type="ARBA" id="ARBA00022553"/>
    </source>
</evidence>
<dbReference type="PANTHER" id="PTHR43719">
    <property type="entry name" value="TWO-COMPONENT HISTIDINE KINASE"/>
    <property type="match status" value="1"/>
</dbReference>
<feature type="transmembrane region" description="Helical" evidence="3">
    <location>
        <begin position="6"/>
        <end position="39"/>
    </location>
</feature>
<dbReference type="PANTHER" id="PTHR43719:SF28">
    <property type="entry name" value="PEROXIDE STRESS-ACTIVATED HISTIDINE KINASE MAK1-RELATED"/>
    <property type="match status" value="1"/>
</dbReference>
<evidence type="ECO:0000259" key="5">
    <source>
        <dbReference type="PROSITE" id="PS50110"/>
    </source>
</evidence>
<dbReference type="InterPro" id="IPR003594">
    <property type="entry name" value="HATPase_dom"/>
</dbReference>
<evidence type="ECO:0000256" key="3">
    <source>
        <dbReference type="SAM" id="Phobius"/>
    </source>
</evidence>
<dbReference type="Pfam" id="PF00512">
    <property type="entry name" value="HisKA"/>
    <property type="match status" value="1"/>
</dbReference>
<feature type="domain" description="Histidine kinase" evidence="4">
    <location>
        <begin position="396"/>
        <end position="622"/>
    </location>
</feature>
<keyword evidence="3" id="KW-0472">Membrane</keyword>
<dbReference type="EMBL" id="CAJJDM010000017">
    <property type="protein sequence ID" value="CAD8053386.1"/>
    <property type="molecule type" value="Genomic_DNA"/>
</dbReference>
<dbReference type="PROSITE" id="PS50109">
    <property type="entry name" value="HIS_KIN"/>
    <property type="match status" value="1"/>
</dbReference>
<protein>
    <recommendedName>
        <fullName evidence="8">Ethylene receptor</fullName>
    </recommendedName>
</protein>
<comment type="caution">
    <text evidence="6">The sequence shown here is derived from an EMBL/GenBank/DDBJ whole genome shotgun (WGS) entry which is preliminary data.</text>
</comment>
<keyword evidence="7" id="KW-1185">Reference proteome</keyword>
<dbReference type="CDD" id="cd17546">
    <property type="entry name" value="REC_hyHK_CKI1_RcsC-like"/>
    <property type="match status" value="1"/>
</dbReference>
<keyword evidence="3" id="KW-1133">Transmembrane helix</keyword>
<feature type="domain" description="Response regulatory" evidence="5">
    <location>
        <begin position="751"/>
        <end position="878"/>
    </location>
</feature>
<dbReference type="Pfam" id="PF00072">
    <property type="entry name" value="Response_reg"/>
    <property type="match status" value="1"/>
</dbReference>
<evidence type="ECO:0000259" key="4">
    <source>
        <dbReference type="PROSITE" id="PS50109"/>
    </source>
</evidence>